<comment type="caution">
    <text evidence="1">The sequence shown here is derived from an EMBL/GenBank/DDBJ whole genome shotgun (WGS) entry which is preliminary data.</text>
</comment>
<evidence type="ECO:0008006" key="3">
    <source>
        <dbReference type="Google" id="ProtNLM"/>
    </source>
</evidence>
<name>A0ABR2KI32_9EUKA</name>
<evidence type="ECO:0000313" key="2">
    <source>
        <dbReference type="Proteomes" id="UP001470230"/>
    </source>
</evidence>
<dbReference type="EMBL" id="JAPFFF010000005">
    <property type="protein sequence ID" value="KAK8890608.1"/>
    <property type="molecule type" value="Genomic_DNA"/>
</dbReference>
<sequence length="139" mass="16291">MFNLAHIYFYEEAGFSNLQRAFELLIEPSLHGIRHSHDLLCLVVIKKYPTFNISEIQADFEKVDSEKGELLSESTINQIKFYQSKSILFFSQLYNKLKDINLVYYGEKIENQTEKKKIELIDNRTIINALFYEGLGDIN</sequence>
<reference evidence="1 2" key="1">
    <citation type="submission" date="2024-04" db="EMBL/GenBank/DDBJ databases">
        <title>Tritrichomonas musculus Genome.</title>
        <authorList>
            <person name="Alves-Ferreira E."/>
            <person name="Grigg M."/>
            <person name="Lorenzi H."/>
            <person name="Galac M."/>
        </authorList>
    </citation>
    <scope>NUCLEOTIDE SEQUENCE [LARGE SCALE GENOMIC DNA]</scope>
    <source>
        <strain evidence="1 2">EAF2021</strain>
    </source>
</reference>
<proteinExistence type="predicted"/>
<evidence type="ECO:0000313" key="1">
    <source>
        <dbReference type="EMBL" id="KAK8890608.1"/>
    </source>
</evidence>
<keyword evidence="2" id="KW-1185">Reference proteome</keyword>
<gene>
    <name evidence="1" type="ORF">M9Y10_035388</name>
</gene>
<accession>A0ABR2KI32</accession>
<dbReference type="Proteomes" id="UP001470230">
    <property type="component" value="Unassembled WGS sequence"/>
</dbReference>
<organism evidence="1 2">
    <name type="scientific">Tritrichomonas musculus</name>
    <dbReference type="NCBI Taxonomy" id="1915356"/>
    <lineage>
        <taxon>Eukaryota</taxon>
        <taxon>Metamonada</taxon>
        <taxon>Parabasalia</taxon>
        <taxon>Tritrichomonadida</taxon>
        <taxon>Tritrichomonadidae</taxon>
        <taxon>Tritrichomonas</taxon>
    </lineage>
</organism>
<protein>
    <recommendedName>
        <fullName evidence="3">PCI domain-containing protein</fullName>
    </recommendedName>
</protein>